<organism evidence="3 4">
    <name type="scientific">Chrysodeixis includens</name>
    <name type="common">Soybean looper</name>
    <name type="synonym">Pseudoplusia includens</name>
    <dbReference type="NCBI Taxonomy" id="689277"/>
    <lineage>
        <taxon>Eukaryota</taxon>
        <taxon>Metazoa</taxon>
        <taxon>Ecdysozoa</taxon>
        <taxon>Arthropoda</taxon>
        <taxon>Hexapoda</taxon>
        <taxon>Insecta</taxon>
        <taxon>Pterygota</taxon>
        <taxon>Neoptera</taxon>
        <taxon>Endopterygota</taxon>
        <taxon>Lepidoptera</taxon>
        <taxon>Glossata</taxon>
        <taxon>Ditrysia</taxon>
        <taxon>Noctuoidea</taxon>
        <taxon>Noctuidae</taxon>
        <taxon>Plusiinae</taxon>
        <taxon>Chrysodeixis</taxon>
    </lineage>
</organism>
<feature type="transmembrane region" description="Helical" evidence="1">
    <location>
        <begin position="521"/>
        <end position="544"/>
    </location>
</feature>
<keyword evidence="1" id="KW-0812">Transmembrane</keyword>
<keyword evidence="2" id="KW-0732">Signal</keyword>
<accession>A0A9P0BTX2</accession>
<gene>
    <name evidence="3" type="ORF">CINC_LOCUS5063</name>
</gene>
<keyword evidence="1" id="KW-0472">Membrane</keyword>
<keyword evidence="1" id="KW-1133">Transmembrane helix</keyword>
<feature type="signal peptide" evidence="2">
    <location>
        <begin position="1"/>
        <end position="19"/>
    </location>
</feature>
<proteinExistence type="predicted"/>
<evidence type="ECO:0000256" key="2">
    <source>
        <dbReference type="SAM" id="SignalP"/>
    </source>
</evidence>
<dbReference type="OrthoDB" id="7357225at2759"/>
<dbReference type="SUPFAM" id="SSF53822">
    <property type="entry name" value="Periplasmic binding protein-like I"/>
    <property type="match status" value="1"/>
</dbReference>
<feature type="chain" id="PRO_5040512559" description="Receptor ligand binding region domain-containing protein" evidence="2">
    <location>
        <begin position="20"/>
        <end position="558"/>
    </location>
</feature>
<keyword evidence="4" id="KW-1185">Reference proteome</keyword>
<evidence type="ECO:0000313" key="3">
    <source>
        <dbReference type="EMBL" id="CAH0591420.1"/>
    </source>
</evidence>
<reference evidence="3" key="1">
    <citation type="submission" date="2021-12" db="EMBL/GenBank/DDBJ databases">
        <authorList>
            <person name="King R."/>
        </authorList>
    </citation>
    <scope>NUCLEOTIDE SEQUENCE</scope>
</reference>
<protein>
    <recommendedName>
        <fullName evidence="5">Receptor ligand binding region domain-containing protein</fullName>
    </recommendedName>
</protein>
<dbReference type="AlphaFoldDB" id="A0A9P0BTX2"/>
<dbReference type="InterPro" id="IPR028082">
    <property type="entry name" value="Peripla_BP_I"/>
</dbReference>
<name>A0A9P0BTX2_CHRIL</name>
<evidence type="ECO:0000313" key="4">
    <source>
        <dbReference type="Proteomes" id="UP001154114"/>
    </source>
</evidence>
<dbReference type="EMBL" id="LR824022">
    <property type="protein sequence ID" value="CAH0591420.1"/>
    <property type="molecule type" value="Genomic_DNA"/>
</dbReference>
<evidence type="ECO:0008006" key="5">
    <source>
        <dbReference type="Google" id="ProtNLM"/>
    </source>
</evidence>
<dbReference type="Proteomes" id="UP001154114">
    <property type="component" value="Chromosome 19"/>
</dbReference>
<evidence type="ECO:0000256" key="1">
    <source>
        <dbReference type="SAM" id="Phobius"/>
    </source>
</evidence>
<sequence>MFLLRVLCVKLCILHLSFSQDLSCFETIYDDDITLIEVKTGRLASIYRELNEEFIRKCQDYYKINTFELDDNSFATTQDYINNQYYLKVINLFAESVHEYDQPPEHTQDDIIVFAGDIYKNESLRPELRETHNSSDPKCVFNDITETYDCYETVKLVSRNVFEMNSNDLFNFVSSIEFVNDEVRSRDSCFTTVENAIQLNKILLCVDTEPLSNVVIELSPLRLVVTTNCARKLKTEKENFVAILAPRPFEIENEYSLIPAYFYETLYLSEKDDETFVNAVPLVPWQMLKYAYLELIRSMGWRRVVILSDDSFHSIDFEYELTELFNKERIVYTVVRCEADFNVIEISKRLESVRATIIIANVEARNAVNLQYLKIRQGTIWLVRDLSMPTLKSFRRQNFFSVSLAPTDNNAASCLYNDMILNGLSRIREAYMKISESETESRKTLYRKLAEQMKNENPKTEEIIGFVHGYHYRPNVVLEVLINKDGVKRVNRFNNPFNDKISDGVNCIIRSYNYFHPCQDVLIIVFMFVIIMFTATLLLITCFFDKSSPIHDFRYRIF</sequence>
<dbReference type="Gene3D" id="3.40.50.2300">
    <property type="match status" value="2"/>
</dbReference>